<dbReference type="PANTHER" id="PTHR11709:SF414">
    <property type="entry name" value="ADR239WP"/>
    <property type="match status" value="1"/>
</dbReference>
<dbReference type="InterPro" id="IPR045087">
    <property type="entry name" value="Cu-oxidase_fam"/>
</dbReference>
<feature type="domain" description="Plastocyanin-like" evidence="8">
    <location>
        <begin position="237"/>
        <end position="395"/>
    </location>
</feature>
<comment type="similarity">
    <text evidence="1">Belongs to the multicopper oxidase family.</text>
</comment>
<dbReference type="OrthoDB" id="2121828at2759"/>
<dbReference type="InterPro" id="IPR008972">
    <property type="entry name" value="Cupredoxin"/>
</dbReference>
<dbReference type="SUPFAM" id="SSF49503">
    <property type="entry name" value="Cupredoxins"/>
    <property type="match status" value="3"/>
</dbReference>
<feature type="region of interest" description="Disordered" evidence="6">
    <location>
        <begin position="633"/>
        <end position="652"/>
    </location>
</feature>
<dbReference type="PANTHER" id="PTHR11709">
    <property type="entry name" value="MULTI-COPPER OXIDASE"/>
    <property type="match status" value="1"/>
</dbReference>
<dbReference type="STRING" id="269621.A0A238FEA3"/>
<dbReference type="PROSITE" id="PS00080">
    <property type="entry name" value="MULTICOPPER_OXIDASE2"/>
    <property type="match status" value="1"/>
</dbReference>
<dbReference type="Gene3D" id="2.60.40.420">
    <property type="entry name" value="Cupredoxins - blue copper proteins"/>
    <property type="match status" value="3"/>
</dbReference>
<keyword evidence="2" id="KW-0479">Metal-binding</keyword>
<evidence type="ECO:0000256" key="2">
    <source>
        <dbReference type="ARBA" id="ARBA00022723"/>
    </source>
</evidence>
<dbReference type="InterPro" id="IPR001117">
    <property type="entry name" value="Cu-oxidase_2nd"/>
</dbReference>
<keyword evidence="7" id="KW-0732">Signal</keyword>
<dbReference type="GO" id="GO:0005507">
    <property type="term" value="F:copper ion binding"/>
    <property type="evidence" value="ECO:0007669"/>
    <property type="project" value="InterPro"/>
</dbReference>
<feature type="domain" description="Plastocyanin-like" evidence="9">
    <location>
        <begin position="520"/>
        <end position="616"/>
    </location>
</feature>
<dbReference type="InterPro" id="IPR011706">
    <property type="entry name" value="Cu-oxidase_C"/>
</dbReference>
<gene>
    <name evidence="11" type="ORF">BQ2448_2717</name>
</gene>
<evidence type="ECO:0000256" key="1">
    <source>
        <dbReference type="ARBA" id="ARBA00010609"/>
    </source>
</evidence>
<dbReference type="Pfam" id="PF00394">
    <property type="entry name" value="Cu-oxidase"/>
    <property type="match status" value="1"/>
</dbReference>
<evidence type="ECO:0000256" key="3">
    <source>
        <dbReference type="ARBA" id="ARBA00023002"/>
    </source>
</evidence>
<evidence type="ECO:0000259" key="10">
    <source>
        <dbReference type="Pfam" id="PF07732"/>
    </source>
</evidence>
<keyword evidence="4" id="KW-0186">Copper</keyword>
<dbReference type="EMBL" id="FMSP01000007">
    <property type="protein sequence ID" value="SCV71129.1"/>
    <property type="molecule type" value="Genomic_DNA"/>
</dbReference>
<name>A0A238FEA3_9BASI</name>
<feature type="domain" description="Plastocyanin-like" evidence="10">
    <location>
        <begin position="138"/>
        <end position="222"/>
    </location>
</feature>
<dbReference type="Pfam" id="PF07732">
    <property type="entry name" value="Cu-oxidase_3"/>
    <property type="match status" value="1"/>
</dbReference>
<dbReference type="InterPro" id="IPR002355">
    <property type="entry name" value="Cu_oxidase_Cu_BS"/>
</dbReference>
<keyword evidence="3" id="KW-0560">Oxidoreductase</keyword>
<evidence type="ECO:0000313" key="11">
    <source>
        <dbReference type="EMBL" id="SCV71129.1"/>
    </source>
</evidence>
<accession>A0A238FEA3</accession>
<organism evidence="11 12">
    <name type="scientific">Microbotryum intermedium</name>
    <dbReference type="NCBI Taxonomy" id="269621"/>
    <lineage>
        <taxon>Eukaryota</taxon>
        <taxon>Fungi</taxon>
        <taxon>Dikarya</taxon>
        <taxon>Basidiomycota</taxon>
        <taxon>Pucciniomycotina</taxon>
        <taxon>Microbotryomycetes</taxon>
        <taxon>Microbotryales</taxon>
        <taxon>Microbotryaceae</taxon>
        <taxon>Microbotryum</taxon>
    </lineage>
</organism>
<evidence type="ECO:0000259" key="9">
    <source>
        <dbReference type="Pfam" id="PF07731"/>
    </source>
</evidence>
<evidence type="ECO:0000256" key="6">
    <source>
        <dbReference type="SAM" id="MobiDB-lite"/>
    </source>
</evidence>
<evidence type="ECO:0000256" key="4">
    <source>
        <dbReference type="ARBA" id="ARBA00023008"/>
    </source>
</evidence>
<evidence type="ECO:0000259" key="8">
    <source>
        <dbReference type="Pfam" id="PF00394"/>
    </source>
</evidence>
<proteinExistence type="inferred from homology"/>
<dbReference type="AlphaFoldDB" id="A0A238FEA3"/>
<evidence type="ECO:0000256" key="5">
    <source>
        <dbReference type="ARBA" id="ARBA00023180"/>
    </source>
</evidence>
<dbReference type="InterPro" id="IPR011707">
    <property type="entry name" value="Cu-oxidase-like_N"/>
</dbReference>
<feature type="chain" id="PRO_5012444019" evidence="7">
    <location>
        <begin position="20"/>
        <end position="652"/>
    </location>
</feature>
<feature type="signal peptide" evidence="7">
    <location>
        <begin position="1"/>
        <end position="19"/>
    </location>
</feature>
<dbReference type="Pfam" id="PF07731">
    <property type="entry name" value="Cu-oxidase_2"/>
    <property type="match status" value="1"/>
</dbReference>
<evidence type="ECO:0000256" key="7">
    <source>
        <dbReference type="SAM" id="SignalP"/>
    </source>
</evidence>
<evidence type="ECO:0000313" key="12">
    <source>
        <dbReference type="Proteomes" id="UP000198372"/>
    </source>
</evidence>
<protein>
    <submittedName>
        <fullName evidence="11">BQ2448_2717 protein</fullName>
    </submittedName>
</protein>
<keyword evidence="12" id="KW-1185">Reference proteome</keyword>
<keyword evidence="5" id="KW-0325">Glycoprotein</keyword>
<reference evidence="12" key="1">
    <citation type="submission" date="2016-09" db="EMBL/GenBank/DDBJ databases">
        <authorList>
            <person name="Jeantristanb JTB J.-T."/>
            <person name="Ricardo R."/>
        </authorList>
    </citation>
    <scope>NUCLEOTIDE SEQUENCE [LARGE SCALE GENOMIC DNA]</scope>
</reference>
<sequence length="652" mass="71376">MLAWALLLPCAAFGELVGAFPVVPGVDVTATKLHRQKGLAGKRVFHSAYKPLWEAHGRGQELETLKKVSYEHDDYTLSPDFKVTHKPTIRNYYFDVSEVTAAPDGVSRQMFLVNGRINGELIEVNQGSAHLHWPYARKSGDTINLHVRNWLSVGTGIHFHGLPQREVNYFDGPVGVVTCPIASNSEFTFSFKVEFACGTFFWHGHRAAQLADGLHGPVVVHCPGDPLKIGADFDREQIVMVTDNYHELSASIMDRLRSPRGVYGASTAQSSSAPTPKSGLLLGRGDFDCSNRTNTLKGHSCTKQSVYGEIVVPAGSRTRLRVINAGSHAFFRMSVDEHVMELIEVDATPIDSVRMARIPINAGQRFSAVLDTRADEPGSSFWMRSFAATQCLRAPLNGLNPETLAIVRVIDPAQDATSASASPTPQRLPTSAAFPHELVELCEDPPSDILRPRIRQDTAEVADQVDYFNATYVLAPEGGRFRMNGISYPLLFRAVRGESIVNRSATIILSETPGEGGRDRIHEVILNNLGAGSHPFHLHGPISFIVGSGNGSLSKERWAKMTPTSQNPLRRDVFTVPPFSYTVIRIVADLVGVHAFHCHASPHTSVGMAGALVVRPDLIRNIRIPQESLDMCKPSHFDPGLSASTPEPGRRL</sequence>
<dbReference type="Proteomes" id="UP000198372">
    <property type="component" value="Unassembled WGS sequence"/>
</dbReference>
<dbReference type="GO" id="GO:0016491">
    <property type="term" value="F:oxidoreductase activity"/>
    <property type="evidence" value="ECO:0007669"/>
    <property type="project" value="UniProtKB-KW"/>
</dbReference>